<dbReference type="GO" id="GO:0022857">
    <property type="term" value="F:transmembrane transporter activity"/>
    <property type="evidence" value="ECO:0007669"/>
    <property type="project" value="TreeGrafter"/>
</dbReference>
<evidence type="ECO:0000256" key="8">
    <source>
        <dbReference type="SAM" id="Phobius"/>
    </source>
</evidence>
<evidence type="ECO:0000256" key="6">
    <source>
        <dbReference type="ARBA" id="ARBA00022989"/>
    </source>
</evidence>
<comment type="caution">
    <text evidence="10">The sequence shown here is derived from an EMBL/GenBank/DDBJ whole genome shotgun (WGS) entry which is preliminary data.</text>
</comment>
<dbReference type="GeneID" id="68615588"/>
<dbReference type="GO" id="GO:0005886">
    <property type="term" value="C:plasma membrane"/>
    <property type="evidence" value="ECO:0007669"/>
    <property type="project" value="UniProtKB-SubCell"/>
</dbReference>
<keyword evidence="7 8" id="KW-0472">Membrane</keyword>
<keyword evidence="3" id="KW-1003">Cell membrane</keyword>
<evidence type="ECO:0000256" key="2">
    <source>
        <dbReference type="ARBA" id="ARBA00022448"/>
    </source>
</evidence>
<dbReference type="EMBL" id="BAABKX010000019">
    <property type="protein sequence ID" value="GAA5060643.1"/>
    <property type="molecule type" value="Genomic_DNA"/>
</dbReference>
<accession>A0AAV3UNU2</accession>
<evidence type="ECO:0000259" key="9">
    <source>
        <dbReference type="Pfam" id="PF04290"/>
    </source>
</evidence>
<evidence type="ECO:0000256" key="3">
    <source>
        <dbReference type="ARBA" id="ARBA00022475"/>
    </source>
</evidence>
<gene>
    <name evidence="10" type="ORF">GCM10025751_45990</name>
</gene>
<dbReference type="AlphaFoldDB" id="A0AAV3UNU2"/>
<evidence type="ECO:0000313" key="10">
    <source>
        <dbReference type="EMBL" id="GAA5060643.1"/>
    </source>
</evidence>
<evidence type="ECO:0000256" key="4">
    <source>
        <dbReference type="ARBA" id="ARBA00022519"/>
    </source>
</evidence>
<keyword evidence="5 8" id="KW-0812">Transmembrane</keyword>
<feature type="transmembrane region" description="Helical" evidence="8">
    <location>
        <begin position="18"/>
        <end position="40"/>
    </location>
</feature>
<dbReference type="Pfam" id="PF04290">
    <property type="entry name" value="DctQ"/>
    <property type="match status" value="1"/>
</dbReference>
<dbReference type="PANTHER" id="PTHR35011">
    <property type="entry name" value="2,3-DIKETO-L-GULONATE TRAP TRANSPORTER SMALL PERMEASE PROTEIN YIAM"/>
    <property type="match status" value="1"/>
</dbReference>
<keyword evidence="2" id="KW-0813">Transport</keyword>
<keyword evidence="4" id="KW-0997">Cell inner membrane</keyword>
<sequence length="188" mass="20653">MEVDQSLDLRKDTLFDRAVLYTATVFFTLTIVLTTVQVFVRWFNIPTLGFLHWTQPAAKFLFIIATYFGAAVAIRNGEHISIRFMLERIEDWNTTVGRTLSIFSDLVIIGFLGVALRATAVTAVDAWSTSIGGIGFVTSGYIYLGISIGIALTVLYAVADLGITMKRIAADLGTDGTETELREGTIDE</sequence>
<feature type="transmembrane region" description="Helical" evidence="8">
    <location>
        <begin position="60"/>
        <end position="78"/>
    </location>
</feature>
<reference evidence="10 11" key="1">
    <citation type="journal article" date="2019" name="Int. J. Syst. Evol. Microbiol.">
        <title>The Global Catalogue of Microorganisms (GCM) 10K type strain sequencing project: providing services to taxonomists for standard genome sequencing and annotation.</title>
        <authorList>
            <consortium name="The Broad Institute Genomics Platform"/>
            <consortium name="The Broad Institute Genome Sequencing Center for Infectious Disease"/>
            <person name="Wu L."/>
            <person name="Ma J."/>
        </authorList>
    </citation>
    <scope>NUCLEOTIDE SEQUENCE [LARGE SCALE GENOMIC DNA]</scope>
    <source>
        <strain evidence="10 11">JCM 17504</strain>
    </source>
</reference>
<comment type="subcellular location">
    <subcellularLocation>
        <location evidence="1">Cell inner membrane</location>
        <topology evidence="1">Multi-pass membrane protein</topology>
    </subcellularLocation>
</comment>
<dbReference type="PANTHER" id="PTHR35011:SF11">
    <property type="entry name" value="TRAP TRANSPORTER SMALL PERMEASE PROTEIN"/>
    <property type="match status" value="1"/>
</dbReference>
<keyword evidence="11" id="KW-1185">Reference proteome</keyword>
<feature type="transmembrane region" description="Helical" evidence="8">
    <location>
        <begin position="140"/>
        <end position="159"/>
    </location>
</feature>
<dbReference type="Proteomes" id="UP001501729">
    <property type="component" value="Unassembled WGS sequence"/>
</dbReference>
<evidence type="ECO:0000313" key="11">
    <source>
        <dbReference type="Proteomes" id="UP001501729"/>
    </source>
</evidence>
<organism evidence="10 11">
    <name type="scientific">Haladaptatus pallidirubidus</name>
    <dbReference type="NCBI Taxonomy" id="1008152"/>
    <lineage>
        <taxon>Archaea</taxon>
        <taxon>Methanobacteriati</taxon>
        <taxon>Methanobacteriota</taxon>
        <taxon>Stenosarchaea group</taxon>
        <taxon>Halobacteria</taxon>
        <taxon>Halobacteriales</taxon>
        <taxon>Haladaptataceae</taxon>
        <taxon>Haladaptatus</taxon>
    </lineage>
</organism>
<evidence type="ECO:0000256" key="7">
    <source>
        <dbReference type="ARBA" id="ARBA00023136"/>
    </source>
</evidence>
<feature type="domain" description="Tripartite ATP-independent periplasmic transporters DctQ component" evidence="9">
    <location>
        <begin position="31"/>
        <end position="161"/>
    </location>
</feature>
<dbReference type="RefSeq" id="WP_227777456.1">
    <property type="nucleotide sequence ID" value="NZ_BAABKX010000019.1"/>
</dbReference>
<evidence type="ECO:0000256" key="1">
    <source>
        <dbReference type="ARBA" id="ARBA00004429"/>
    </source>
</evidence>
<keyword evidence="6 8" id="KW-1133">Transmembrane helix</keyword>
<dbReference type="InterPro" id="IPR007387">
    <property type="entry name" value="TRAP_DctQ"/>
</dbReference>
<name>A0AAV3UNU2_9EURY</name>
<feature type="transmembrane region" description="Helical" evidence="8">
    <location>
        <begin position="99"/>
        <end position="120"/>
    </location>
</feature>
<evidence type="ECO:0000256" key="5">
    <source>
        <dbReference type="ARBA" id="ARBA00022692"/>
    </source>
</evidence>
<dbReference type="InterPro" id="IPR055348">
    <property type="entry name" value="DctQ"/>
</dbReference>
<protein>
    <recommendedName>
        <fullName evidence="9">Tripartite ATP-independent periplasmic transporters DctQ component domain-containing protein</fullName>
    </recommendedName>
</protein>
<dbReference type="GO" id="GO:0015740">
    <property type="term" value="P:C4-dicarboxylate transport"/>
    <property type="evidence" value="ECO:0007669"/>
    <property type="project" value="TreeGrafter"/>
</dbReference>
<proteinExistence type="predicted"/>